<evidence type="ECO:0000256" key="9">
    <source>
        <dbReference type="ARBA" id="ARBA00022857"/>
    </source>
</evidence>
<dbReference type="GO" id="GO:0008703">
    <property type="term" value="F:5-amino-6-(5-phosphoribosylamino)uracil reductase activity"/>
    <property type="evidence" value="ECO:0007669"/>
    <property type="project" value="UniProtKB-EC"/>
</dbReference>
<dbReference type="NCBIfam" id="TIGR00326">
    <property type="entry name" value="eubact_ribD"/>
    <property type="match status" value="1"/>
</dbReference>
<reference evidence="17 18" key="1">
    <citation type="submission" date="2019-06" db="EMBL/GenBank/DDBJ databases">
        <title>Genomic insights into carbon and energy metabolism of Deferribacter autotrophicus revealed new metabolic traits in the phylum Deferribacteres.</title>
        <authorList>
            <person name="Slobodkin A.I."/>
            <person name="Slobodkina G.B."/>
            <person name="Allioux M."/>
            <person name="Alain K."/>
            <person name="Jebbar M."/>
            <person name="Shadrin V."/>
            <person name="Kublanov I.V."/>
            <person name="Toshchakov S.V."/>
            <person name="Bonch-Osmolovskaya E.A."/>
        </authorList>
    </citation>
    <scope>NUCLEOTIDE SEQUENCE [LARGE SCALE GENOMIC DNA]</scope>
    <source>
        <strain evidence="17 18">SL50</strain>
    </source>
</reference>
<dbReference type="SUPFAM" id="SSF53927">
    <property type="entry name" value="Cytidine deaminase-like"/>
    <property type="match status" value="1"/>
</dbReference>
<comment type="catalytic activity">
    <reaction evidence="12">
        <text>2,5-diamino-6-hydroxy-4-(5-phosphoribosylamino)-pyrimidine + H2O + H(+) = 5-amino-6-(5-phospho-D-ribosylamino)uracil + NH4(+)</text>
        <dbReference type="Rhea" id="RHEA:21868"/>
        <dbReference type="ChEBI" id="CHEBI:15377"/>
        <dbReference type="ChEBI" id="CHEBI:15378"/>
        <dbReference type="ChEBI" id="CHEBI:28938"/>
        <dbReference type="ChEBI" id="CHEBI:58453"/>
        <dbReference type="ChEBI" id="CHEBI:58614"/>
        <dbReference type="EC" id="3.5.4.26"/>
    </reaction>
</comment>
<proteinExistence type="inferred from homology"/>
<name>A0A5A8F979_9BACT</name>
<dbReference type="GO" id="GO:0050661">
    <property type="term" value="F:NADP binding"/>
    <property type="evidence" value="ECO:0007669"/>
    <property type="project" value="InterPro"/>
</dbReference>
<evidence type="ECO:0000256" key="13">
    <source>
        <dbReference type="PIRSR" id="PIRSR006769-1"/>
    </source>
</evidence>
<comment type="cofactor">
    <cofactor evidence="12 15">
        <name>Zn(2+)</name>
        <dbReference type="ChEBI" id="CHEBI:29105"/>
    </cofactor>
    <text evidence="12 15">Binds 1 zinc ion.</text>
</comment>
<sequence>MKECVQLALLGKGKTKTNPTVGAVVVKNGRIIGRGYHSGYGNPHAEIEAMKDASEPLEGSDLYVTLEPCSHYGKTPPCVDAIIENKIKRVFIGVVDPNPDVTGKGIDKLIEAGIDVFVGFNEELCASIIEDFTKGVLRKEPYYTLKIAESLDGKIATKTGDSKWITSESSRTYVHFLRSISDAVLVGVNTVNKDNPRLDARMIDSDVNPYKVVLDPHLSINMDTILTNEYSDRLIVFTKHEYKKAKELRERGAKVFIDESEGERIDLDFVSKCLLEEKILNVFVEGGSETAGLLIDAGKIDRVYFFVAPKIIGGKNAITSVGGDGIACIKDANELKEIEIKRFEKDILITGKLNDYKEYIVKLTDKVRNRCSLGL</sequence>
<dbReference type="PANTHER" id="PTHR38011">
    <property type="entry name" value="DIHYDROFOLATE REDUCTASE FAMILY PROTEIN (AFU_ORTHOLOGUE AFUA_8G06820)"/>
    <property type="match status" value="1"/>
</dbReference>
<feature type="binding site" evidence="14">
    <location>
        <position position="194"/>
    </location>
    <ligand>
        <name>NADP(+)</name>
        <dbReference type="ChEBI" id="CHEBI:58349"/>
    </ligand>
</feature>
<comment type="pathway">
    <text evidence="3 12">Cofactor biosynthesis; riboflavin biosynthesis; 5-amino-6-(D-ribitylamino)uracil from GTP: step 3/4.</text>
</comment>
<keyword evidence="7 12" id="KW-0479">Metal-binding</keyword>
<feature type="binding site" evidence="15">
    <location>
        <position position="69"/>
    </location>
    <ligand>
        <name>Zn(2+)</name>
        <dbReference type="ChEBI" id="CHEBI:29105"/>
        <note>catalytic</note>
    </ligand>
</feature>
<feature type="binding site" evidence="14">
    <location>
        <position position="198"/>
    </location>
    <ligand>
        <name>substrate</name>
    </ligand>
</feature>
<dbReference type="CDD" id="cd01284">
    <property type="entry name" value="Riboflavin_deaminase-reductase"/>
    <property type="match status" value="1"/>
</dbReference>
<evidence type="ECO:0000256" key="4">
    <source>
        <dbReference type="ARBA" id="ARBA00005259"/>
    </source>
</evidence>
<gene>
    <name evidence="17" type="primary">ribD</name>
    <name evidence="17" type="ORF">FHQ18_00105</name>
</gene>
<keyword evidence="12 17" id="KW-0378">Hydrolase</keyword>
<keyword evidence="9 12" id="KW-0521">NADP</keyword>
<feature type="domain" description="CMP/dCMP-type deaminase" evidence="16">
    <location>
        <begin position="1"/>
        <end position="117"/>
    </location>
</feature>
<feature type="binding site" evidence="15">
    <location>
        <position position="44"/>
    </location>
    <ligand>
        <name>Zn(2+)</name>
        <dbReference type="ChEBI" id="CHEBI:29105"/>
        <note>catalytic</note>
    </ligand>
</feature>
<comment type="similarity">
    <text evidence="5 12">In the C-terminal section; belongs to the HTP reductase family.</text>
</comment>
<evidence type="ECO:0000259" key="16">
    <source>
        <dbReference type="PROSITE" id="PS51747"/>
    </source>
</evidence>
<dbReference type="InterPro" id="IPR002734">
    <property type="entry name" value="RibDG_C"/>
</dbReference>
<evidence type="ECO:0000256" key="3">
    <source>
        <dbReference type="ARBA" id="ARBA00004910"/>
    </source>
</evidence>
<dbReference type="NCBIfam" id="TIGR00227">
    <property type="entry name" value="ribD_Cterm"/>
    <property type="match status" value="1"/>
</dbReference>
<feature type="binding site" evidence="14">
    <location>
        <position position="190"/>
    </location>
    <ligand>
        <name>NADP(+)</name>
        <dbReference type="ChEBI" id="CHEBI:58349"/>
    </ligand>
</feature>
<evidence type="ECO:0000256" key="5">
    <source>
        <dbReference type="ARBA" id="ARBA00007417"/>
    </source>
</evidence>
<evidence type="ECO:0000313" key="18">
    <source>
        <dbReference type="Proteomes" id="UP000322876"/>
    </source>
</evidence>
<feature type="binding site" evidence="14">
    <location>
        <position position="178"/>
    </location>
    <ligand>
        <name>substrate</name>
    </ligand>
</feature>
<organism evidence="17 18">
    <name type="scientific">Deferribacter autotrophicus</name>
    <dbReference type="NCBI Taxonomy" id="500465"/>
    <lineage>
        <taxon>Bacteria</taxon>
        <taxon>Pseudomonadati</taxon>
        <taxon>Deferribacterota</taxon>
        <taxon>Deferribacteres</taxon>
        <taxon>Deferribacterales</taxon>
        <taxon>Deferribacteraceae</taxon>
        <taxon>Deferribacter</taxon>
    </lineage>
</organism>
<feature type="binding site" evidence="14">
    <location>
        <position position="164"/>
    </location>
    <ligand>
        <name>NADP(+)</name>
        <dbReference type="ChEBI" id="CHEBI:58349"/>
    </ligand>
</feature>
<keyword evidence="18" id="KW-1185">Reference proteome</keyword>
<evidence type="ECO:0000256" key="6">
    <source>
        <dbReference type="ARBA" id="ARBA00022619"/>
    </source>
</evidence>
<dbReference type="GO" id="GO:0009231">
    <property type="term" value="P:riboflavin biosynthetic process"/>
    <property type="evidence" value="ECO:0007669"/>
    <property type="project" value="UniProtKB-UniPathway"/>
</dbReference>
<dbReference type="GO" id="GO:0008835">
    <property type="term" value="F:diaminohydroxyphosphoribosylaminopyrimidine deaminase activity"/>
    <property type="evidence" value="ECO:0007669"/>
    <property type="project" value="UniProtKB-EC"/>
</dbReference>
<dbReference type="Gene3D" id="3.40.140.10">
    <property type="entry name" value="Cytidine Deaminase, domain 2"/>
    <property type="match status" value="1"/>
</dbReference>
<dbReference type="OrthoDB" id="9800865at2"/>
<dbReference type="PANTHER" id="PTHR38011:SF7">
    <property type="entry name" value="2,5-DIAMINO-6-RIBOSYLAMINO-4(3H)-PYRIMIDINONE 5'-PHOSPHATE REDUCTASE"/>
    <property type="match status" value="1"/>
</dbReference>
<feature type="binding site" evidence="14">
    <location>
        <position position="148"/>
    </location>
    <ligand>
        <name>NADP(+)</name>
        <dbReference type="ChEBI" id="CHEBI:58349"/>
    </ligand>
</feature>
<comment type="catalytic activity">
    <reaction evidence="12">
        <text>5-amino-6-(5-phospho-D-ribitylamino)uracil + NADP(+) = 5-amino-6-(5-phospho-D-ribosylamino)uracil + NADPH + H(+)</text>
        <dbReference type="Rhea" id="RHEA:17845"/>
        <dbReference type="ChEBI" id="CHEBI:15378"/>
        <dbReference type="ChEBI" id="CHEBI:57783"/>
        <dbReference type="ChEBI" id="CHEBI:58349"/>
        <dbReference type="ChEBI" id="CHEBI:58421"/>
        <dbReference type="ChEBI" id="CHEBI:58453"/>
        <dbReference type="EC" id="1.1.1.193"/>
    </reaction>
</comment>
<evidence type="ECO:0000256" key="8">
    <source>
        <dbReference type="ARBA" id="ARBA00022833"/>
    </source>
</evidence>
<dbReference type="EC" id="1.1.1.193" evidence="12"/>
<dbReference type="EC" id="3.5.4.26" evidence="12"/>
<evidence type="ECO:0000256" key="7">
    <source>
        <dbReference type="ARBA" id="ARBA00022723"/>
    </source>
</evidence>
<dbReference type="GO" id="GO:0008270">
    <property type="term" value="F:zinc ion binding"/>
    <property type="evidence" value="ECO:0007669"/>
    <property type="project" value="InterPro"/>
</dbReference>
<dbReference type="EMBL" id="VFJB01000001">
    <property type="protein sequence ID" value="KAA0259582.1"/>
    <property type="molecule type" value="Genomic_DNA"/>
</dbReference>
<evidence type="ECO:0000256" key="15">
    <source>
        <dbReference type="PIRSR" id="PIRSR006769-3"/>
    </source>
</evidence>
<dbReference type="Pfam" id="PF01872">
    <property type="entry name" value="RibD_C"/>
    <property type="match status" value="1"/>
</dbReference>
<dbReference type="AlphaFoldDB" id="A0A5A8F979"/>
<comment type="pathway">
    <text evidence="2 12">Cofactor biosynthesis; riboflavin biosynthesis; 5-amino-6-(D-ribitylamino)uracil from GTP: step 2/4.</text>
</comment>
<dbReference type="UniPathway" id="UPA00275">
    <property type="reaction ID" value="UER00401"/>
</dbReference>
<evidence type="ECO:0000256" key="1">
    <source>
        <dbReference type="ARBA" id="ARBA00002151"/>
    </source>
</evidence>
<dbReference type="InterPro" id="IPR002125">
    <property type="entry name" value="CMP_dCMP_dom"/>
</dbReference>
<comment type="similarity">
    <text evidence="4 12">In the N-terminal section; belongs to the cytidine and deoxycytidylate deaminase family.</text>
</comment>
<evidence type="ECO:0000256" key="11">
    <source>
        <dbReference type="ARBA" id="ARBA00023268"/>
    </source>
</evidence>
<keyword evidence="8 12" id="KW-0862">Zinc</keyword>
<evidence type="ECO:0000313" key="17">
    <source>
        <dbReference type="EMBL" id="KAA0259582.1"/>
    </source>
</evidence>
<dbReference type="Proteomes" id="UP000322876">
    <property type="component" value="Unassembled WGS sequence"/>
</dbReference>
<evidence type="ECO:0000256" key="12">
    <source>
        <dbReference type="PIRNR" id="PIRNR006769"/>
    </source>
</evidence>
<dbReference type="InterPro" id="IPR016192">
    <property type="entry name" value="APOBEC/CMP_deaminase_Zn-bd"/>
</dbReference>
<comment type="caution">
    <text evidence="17">The sequence shown here is derived from an EMBL/GenBank/DDBJ whole genome shotgun (WGS) entry which is preliminary data.</text>
</comment>
<evidence type="ECO:0000256" key="10">
    <source>
        <dbReference type="ARBA" id="ARBA00023002"/>
    </source>
</evidence>
<feature type="binding site" evidence="15">
    <location>
        <position position="78"/>
    </location>
    <ligand>
        <name>Zn(2+)</name>
        <dbReference type="ChEBI" id="CHEBI:29105"/>
        <note>catalytic</note>
    </ligand>
</feature>
<dbReference type="InterPro" id="IPR050765">
    <property type="entry name" value="Riboflavin_Biosynth_HTPR"/>
</dbReference>
<feature type="binding site" evidence="14">
    <location>
        <position position="285"/>
    </location>
    <ligand>
        <name>substrate</name>
    </ligand>
</feature>
<dbReference type="InterPro" id="IPR004794">
    <property type="entry name" value="Eubact_RibD"/>
</dbReference>
<dbReference type="PIRSF" id="PIRSF006769">
    <property type="entry name" value="RibD"/>
    <property type="match status" value="1"/>
</dbReference>
<protein>
    <recommendedName>
        <fullName evidence="12">Riboflavin biosynthesis protein RibD</fullName>
    </recommendedName>
    <domain>
        <recommendedName>
            <fullName evidence="12">Diaminohydroxyphosphoribosylaminopyrimidine deaminase</fullName>
            <shortName evidence="12">DRAP deaminase</shortName>
            <ecNumber evidence="12">3.5.4.26</ecNumber>
        </recommendedName>
        <alternativeName>
            <fullName evidence="12">Riboflavin-specific deaminase</fullName>
        </alternativeName>
    </domain>
    <domain>
        <recommendedName>
            <fullName evidence="12">5-amino-6-(5-phosphoribosylamino)uracil reductase</fullName>
            <ecNumber evidence="12">1.1.1.193</ecNumber>
        </recommendedName>
        <alternativeName>
            <fullName evidence="12">HTP reductase</fullName>
        </alternativeName>
    </domain>
</protein>
<dbReference type="InterPro" id="IPR011549">
    <property type="entry name" value="RibD_C"/>
</dbReference>
<dbReference type="Gene3D" id="3.40.430.10">
    <property type="entry name" value="Dihydrofolate Reductase, subunit A"/>
    <property type="match status" value="1"/>
</dbReference>
<dbReference type="SUPFAM" id="SSF53597">
    <property type="entry name" value="Dihydrofolate reductase-like"/>
    <property type="match status" value="1"/>
</dbReference>
<dbReference type="InterPro" id="IPR016193">
    <property type="entry name" value="Cytidine_deaminase-like"/>
</dbReference>
<accession>A0A5A8F979</accession>
<feature type="binding site" evidence="14">
    <location>
        <position position="162"/>
    </location>
    <ligand>
        <name>substrate</name>
    </ligand>
</feature>
<evidence type="ECO:0000256" key="2">
    <source>
        <dbReference type="ARBA" id="ARBA00004882"/>
    </source>
</evidence>
<keyword evidence="6 12" id="KW-0686">Riboflavin biosynthesis</keyword>
<dbReference type="InterPro" id="IPR024072">
    <property type="entry name" value="DHFR-like_dom_sf"/>
</dbReference>
<comment type="function">
    <text evidence="1 12">Converts 2,5-diamino-6-(ribosylamino)-4(3h)-pyrimidinone 5'-phosphate into 5-amino-6-(ribosylamino)-2,4(1h,3h)-pyrimidinedione 5'-phosphate.</text>
</comment>
<dbReference type="Pfam" id="PF00383">
    <property type="entry name" value="dCMP_cyt_deam_1"/>
    <property type="match status" value="1"/>
</dbReference>
<keyword evidence="11" id="KW-0511">Multifunctional enzyme</keyword>
<feature type="binding site" evidence="14">
    <location>
        <position position="201"/>
    </location>
    <ligand>
        <name>substrate</name>
    </ligand>
</feature>
<keyword evidence="10 12" id="KW-0560">Oxidoreductase</keyword>
<dbReference type="PROSITE" id="PS00903">
    <property type="entry name" value="CYT_DCMP_DEAMINASES_1"/>
    <property type="match status" value="1"/>
</dbReference>
<feature type="active site" description="Proton donor" evidence="13">
    <location>
        <position position="46"/>
    </location>
</feature>
<evidence type="ECO:0000256" key="14">
    <source>
        <dbReference type="PIRSR" id="PIRSR006769-2"/>
    </source>
</evidence>
<dbReference type="PROSITE" id="PS51747">
    <property type="entry name" value="CYT_DCMP_DEAMINASES_2"/>
    <property type="match status" value="1"/>
</dbReference>